<gene>
    <name evidence="1" type="ORF">NDI86_21610</name>
</gene>
<dbReference type="RefSeq" id="WP_310902368.1">
    <property type="nucleotide sequence ID" value="NZ_JAMQOS010000010.1"/>
</dbReference>
<dbReference type="EMBL" id="JAMQOS010000010">
    <property type="protein sequence ID" value="MDS0284702.1"/>
    <property type="molecule type" value="Genomic_DNA"/>
</dbReference>
<keyword evidence="2" id="KW-1185">Reference proteome</keyword>
<accession>A0ABU2FWP4</accession>
<sequence length="141" mass="15543">MRVELEPVEGTQIQRLTVVDAGSANVHVGEVVGYRCPECDQADESLRQIWHEADCSLAGEHGRAHYDELEPTLDAEETTPELRPEHEITIVKYNDGWVIGFKCDSCHNADETLGEIVHDEVCGLAGRHGRASSTAMSRSSN</sequence>
<organism evidence="1 2">
    <name type="scientific">Haloarcula onubensis</name>
    <dbReference type="NCBI Taxonomy" id="2950539"/>
    <lineage>
        <taxon>Archaea</taxon>
        <taxon>Methanobacteriati</taxon>
        <taxon>Methanobacteriota</taxon>
        <taxon>Stenosarchaea group</taxon>
        <taxon>Halobacteria</taxon>
        <taxon>Halobacteriales</taxon>
        <taxon>Haloarculaceae</taxon>
        <taxon>Haloarcula</taxon>
    </lineage>
</organism>
<evidence type="ECO:0000313" key="1">
    <source>
        <dbReference type="EMBL" id="MDS0284702.1"/>
    </source>
</evidence>
<evidence type="ECO:0000313" key="2">
    <source>
        <dbReference type="Proteomes" id="UP001268864"/>
    </source>
</evidence>
<dbReference type="Proteomes" id="UP001268864">
    <property type="component" value="Unassembled WGS sequence"/>
</dbReference>
<proteinExistence type="predicted"/>
<comment type="caution">
    <text evidence="1">The sequence shown here is derived from an EMBL/GenBank/DDBJ whole genome shotgun (WGS) entry which is preliminary data.</text>
</comment>
<reference evidence="1 2" key="1">
    <citation type="submission" date="2022-06" db="EMBL/GenBank/DDBJ databases">
        <title>Halomicroarcula sp. a new haloarchaeum isolate from saline soil.</title>
        <authorList>
            <person name="Strakova D."/>
            <person name="Galisteo C."/>
            <person name="Sanchez-Porro C."/>
            <person name="Ventosa A."/>
        </authorList>
    </citation>
    <scope>NUCLEOTIDE SEQUENCE [LARGE SCALE GENOMIC DNA]</scope>
    <source>
        <strain evidence="1 2">S3CR25-11</strain>
    </source>
</reference>
<protein>
    <submittedName>
        <fullName evidence="1">Uncharacterized protein</fullName>
    </submittedName>
</protein>
<name>A0ABU2FWP4_9EURY</name>